<dbReference type="AlphaFoldDB" id="A0A1Y0EKY0"/>
<keyword evidence="1" id="KW-0472">Membrane</keyword>
<keyword evidence="3" id="KW-1185">Reference proteome</keyword>
<proteinExistence type="predicted"/>
<dbReference type="KEGG" id="cser:CCO03_04480"/>
<protein>
    <submittedName>
        <fullName evidence="2">Uncharacterized protein</fullName>
    </submittedName>
</protein>
<dbReference type="OrthoDB" id="9806838at2"/>
<name>A0A1Y0EKY0_9BURK</name>
<dbReference type="Proteomes" id="UP000196138">
    <property type="component" value="Chromosome"/>
</dbReference>
<feature type="transmembrane region" description="Helical" evidence="1">
    <location>
        <begin position="67"/>
        <end position="87"/>
    </location>
</feature>
<organism evidence="2 3">
    <name type="scientific">Comamonas serinivorans</name>
    <dbReference type="NCBI Taxonomy" id="1082851"/>
    <lineage>
        <taxon>Bacteria</taxon>
        <taxon>Pseudomonadati</taxon>
        <taxon>Pseudomonadota</taxon>
        <taxon>Betaproteobacteria</taxon>
        <taxon>Burkholderiales</taxon>
        <taxon>Comamonadaceae</taxon>
        <taxon>Comamonas</taxon>
    </lineage>
</organism>
<feature type="transmembrane region" description="Helical" evidence="1">
    <location>
        <begin position="34"/>
        <end position="55"/>
    </location>
</feature>
<dbReference type="RefSeq" id="WP_087277771.1">
    <property type="nucleotide sequence ID" value="NZ_CP021455.1"/>
</dbReference>
<feature type="transmembrane region" description="Helical" evidence="1">
    <location>
        <begin position="6"/>
        <end position="27"/>
    </location>
</feature>
<accession>A0A1Y0EKY0</accession>
<evidence type="ECO:0000313" key="2">
    <source>
        <dbReference type="EMBL" id="ARU04029.1"/>
    </source>
</evidence>
<sequence length="102" mass="11333">MNETGVTIWTVGALAGLVAATSCVRGVKSWVYRIGGWVTAFLACILGSMFVALGVGAEPIPYEWRSMLLSVFIGVMCWGPVLYFIWLRAQPRATRTWREQFS</sequence>
<gene>
    <name evidence="2" type="ORF">CCO03_04480</name>
</gene>
<reference evidence="2 3" key="1">
    <citation type="submission" date="2017-05" db="EMBL/GenBank/DDBJ databases">
        <authorList>
            <person name="Song R."/>
            <person name="Chenine A.L."/>
            <person name="Ruprecht R.M."/>
        </authorList>
    </citation>
    <scope>NUCLEOTIDE SEQUENCE [LARGE SCALE GENOMIC DNA]</scope>
    <source>
        <strain evidence="2 3">DSM 26136</strain>
    </source>
</reference>
<keyword evidence="1" id="KW-1133">Transmembrane helix</keyword>
<evidence type="ECO:0000256" key="1">
    <source>
        <dbReference type="SAM" id="Phobius"/>
    </source>
</evidence>
<keyword evidence="1" id="KW-0812">Transmembrane</keyword>
<evidence type="ECO:0000313" key="3">
    <source>
        <dbReference type="Proteomes" id="UP000196138"/>
    </source>
</evidence>
<dbReference type="EMBL" id="CP021455">
    <property type="protein sequence ID" value="ARU04029.1"/>
    <property type="molecule type" value="Genomic_DNA"/>
</dbReference>